<evidence type="ECO:0000313" key="3">
    <source>
        <dbReference type="Proteomes" id="UP000199072"/>
    </source>
</evidence>
<accession>A0A1G7H1E4</accession>
<organism evidence="2 3">
    <name type="scientific">Mucilaginibacter pineti</name>
    <dbReference type="NCBI Taxonomy" id="1391627"/>
    <lineage>
        <taxon>Bacteria</taxon>
        <taxon>Pseudomonadati</taxon>
        <taxon>Bacteroidota</taxon>
        <taxon>Sphingobacteriia</taxon>
        <taxon>Sphingobacteriales</taxon>
        <taxon>Sphingobacteriaceae</taxon>
        <taxon>Mucilaginibacter</taxon>
    </lineage>
</organism>
<keyword evidence="3" id="KW-1185">Reference proteome</keyword>
<sequence>MKKALYKIFFVQLLLLSYSTGFAQIHKPDSVKLEFEGFDTETVYAIPCDAFDYIFLKTKKIKIINKQQDLSKFESLRKNFKQAKERSFDVRGKITYHYGNKAAKYCFDTFGFFYKDGKLSYNKKLLMAISDNIYSNHPEYLDTLRQP</sequence>
<evidence type="ECO:0000256" key="1">
    <source>
        <dbReference type="SAM" id="SignalP"/>
    </source>
</evidence>
<dbReference type="Proteomes" id="UP000199072">
    <property type="component" value="Unassembled WGS sequence"/>
</dbReference>
<feature type="chain" id="PRO_5011483643" evidence="1">
    <location>
        <begin position="24"/>
        <end position="147"/>
    </location>
</feature>
<dbReference type="STRING" id="1391627.SAMN05216464_11110"/>
<dbReference type="EMBL" id="FNAI01000011">
    <property type="protein sequence ID" value="SDE94144.1"/>
    <property type="molecule type" value="Genomic_DNA"/>
</dbReference>
<name>A0A1G7H1E4_9SPHI</name>
<keyword evidence="1" id="KW-0732">Signal</keyword>
<evidence type="ECO:0000313" key="2">
    <source>
        <dbReference type="EMBL" id="SDE94144.1"/>
    </source>
</evidence>
<dbReference type="RefSeq" id="WP_091152295.1">
    <property type="nucleotide sequence ID" value="NZ_FNAI01000011.1"/>
</dbReference>
<dbReference type="OrthoDB" id="793692at2"/>
<protein>
    <submittedName>
        <fullName evidence="2">Uncharacterized protein</fullName>
    </submittedName>
</protein>
<proteinExistence type="predicted"/>
<reference evidence="2 3" key="1">
    <citation type="submission" date="2016-10" db="EMBL/GenBank/DDBJ databases">
        <authorList>
            <person name="de Groot N.N."/>
        </authorList>
    </citation>
    <scope>NUCLEOTIDE SEQUENCE [LARGE SCALE GENOMIC DNA]</scope>
    <source>
        <strain evidence="2 3">47C3B</strain>
    </source>
</reference>
<gene>
    <name evidence="2" type="ORF">SAMN05216464_11110</name>
</gene>
<feature type="signal peptide" evidence="1">
    <location>
        <begin position="1"/>
        <end position="23"/>
    </location>
</feature>
<dbReference type="AlphaFoldDB" id="A0A1G7H1E4"/>